<reference evidence="1" key="1">
    <citation type="submission" date="2021-03" db="EMBL/GenBank/DDBJ databases">
        <authorList>
            <person name="Bekaert M."/>
        </authorList>
    </citation>
    <scope>NUCLEOTIDE SEQUENCE</scope>
</reference>
<accession>A0A8S3VIP6</accession>
<dbReference type="AlphaFoldDB" id="A0A8S3VIP6"/>
<dbReference type="Proteomes" id="UP000683360">
    <property type="component" value="Unassembled WGS sequence"/>
</dbReference>
<dbReference type="EMBL" id="CAJPWZ010003330">
    <property type="protein sequence ID" value="CAG2257579.1"/>
    <property type="molecule type" value="Genomic_DNA"/>
</dbReference>
<protein>
    <submittedName>
        <fullName evidence="1">Uncharacterized protein</fullName>
    </submittedName>
</protein>
<proteinExistence type="predicted"/>
<evidence type="ECO:0000313" key="1">
    <source>
        <dbReference type="EMBL" id="CAG2257579.1"/>
    </source>
</evidence>
<evidence type="ECO:0000313" key="2">
    <source>
        <dbReference type="Proteomes" id="UP000683360"/>
    </source>
</evidence>
<comment type="caution">
    <text evidence="1">The sequence shown here is derived from an EMBL/GenBank/DDBJ whole genome shotgun (WGS) entry which is preliminary data.</text>
</comment>
<keyword evidence="2" id="KW-1185">Reference proteome</keyword>
<gene>
    <name evidence="1" type="ORF">MEDL_68811</name>
</gene>
<organism evidence="1 2">
    <name type="scientific">Mytilus edulis</name>
    <name type="common">Blue mussel</name>
    <dbReference type="NCBI Taxonomy" id="6550"/>
    <lineage>
        <taxon>Eukaryota</taxon>
        <taxon>Metazoa</taxon>
        <taxon>Spiralia</taxon>
        <taxon>Lophotrochozoa</taxon>
        <taxon>Mollusca</taxon>
        <taxon>Bivalvia</taxon>
        <taxon>Autobranchia</taxon>
        <taxon>Pteriomorphia</taxon>
        <taxon>Mytilida</taxon>
        <taxon>Mytiloidea</taxon>
        <taxon>Mytilidae</taxon>
        <taxon>Mytilinae</taxon>
        <taxon>Mytilus</taxon>
    </lineage>
</organism>
<name>A0A8S3VIP6_MYTED</name>
<sequence>MIISSPLKSVSGENRIKYIKEHISHTRTVKEISSQISSQILEQVETNSQSQTSKTEMTLSQVSDASVVQFSRLESLNNFLSICNVSPVKRLTNLLLESSKRTVKALFIGFLQNVLPLFEQVLRALITMLWKDPCIPNVRGILDTWKEEELKAIDRIKEIPESRL</sequence>